<dbReference type="InterPro" id="IPR017871">
    <property type="entry name" value="ABC_transporter-like_CS"/>
</dbReference>
<evidence type="ECO:0000256" key="10">
    <source>
        <dbReference type="SAM" id="SignalP"/>
    </source>
</evidence>
<comment type="similarity">
    <text evidence="2">Belongs to the ABC transporter superfamily. ABCB family. Multidrug resistance exporter (TC 3.A.1.201) subfamily.</text>
</comment>
<feature type="transmembrane region" description="Helical" evidence="9">
    <location>
        <begin position="407"/>
        <end position="426"/>
    </location>
</feature>
<feature type="compositionally biased region" description="Low complexity" evidence="8">
    <location>
        <begin position="39"/>
        <end position="64"/>
    </location>
</feature>
<dbReference type="GO" id="GO:0005524">
    <property type="term" value="F:ATP binding"/>
    <property type="evidence" value="ECO:0007669"/>
    <property type="project" value="UniProtKB-KW"/>
</dbReference>
<feature type="domain" description="ABC transmembrane type-1" evidence="12">
    <location>
        <begin position="965"/>
        <end position="1252"/>
    </location>
</feature>
<evidence type="ECO:0000256" key="1">
    <source>
        <dbReference type="ARBA" id="ARBA00004141"/>
    </source>
</evidence>
<dbReference type="SUPFAM" id="SSF52540">
    <property type="entry name" value="P-loop containing nucleoside triphosphate hydrolases"/>
    <property type="match status" value="2"/>
</dbReference>
<gene>
    <name evidence="13" type="ORF">AAT19DRAFT_11777</name>
</gene>
<evidence type="ECO:0000313" key="14">
    <source>
        <dbReference type="Proteomes" id="UP000239560"/>
    </source>
</evidence>
<reference evidence="13 14" key="1">
    <citation type="journal article" date="2018" name="Elife">
        <title>Functional genomics of lipid metabolism in the oleaginous yeast Rhodosporidium toruloides.</title>
        <authorList>
            <person name="Coradetti S.T."/>
            <person name="Pinel D."/>
            <person name="Geiselman G."/>
            <person name="Ito M."/>
            <person name="Mondo S."/>
            <person name="Reilly M.C."/>
            <person name="Cheng Y.F."/>
            <person name="Bauer S."/>
            <person name="Grigoriev I."/>
            <person name="Gladden J.M."/>
            <person name="Simmons B.A."/>
            <person name="Brem R."/>
            <person name="Arkin A.P."/>
            <person name="Skerker J.M."/>
        </authorList>
    </citation>
    <scope>NUCLEOTIDE SEQUENCE [LARGE SCALE GENOMIC DNA]</scope>
    <source>
        <strain evidence="13 14">NBRC 0880</strain>
    </source>
</reference>
<feature type="transmembrane region" description="Helical" evidence="9">
    <location>
        <begin position="1111"/>
        <end position="1132"/>
    </location>
</feature>
<feature type="transmembrane region" description="Helical" evidence="9">
    <location>
        <begin position="964"/>
        <end position="987"/>
    </location>
</feature>
<dbReference type="InterPro" id="IPR003593">
    <property type="entry name" value="AAA+_ATPase"/>
</dbReference>
<feature type="transmembrane region" description="Helical" evidence="9">
    <location>
        <begin position="1007"/>
        <end position="1029"/>
    </location>
</feature>
<feature type="transmembrane region" description="Helical" evidence="9">
    <location>
        <begin position="1224"/>
        <end position="1244"/>
    </location>
</feature>
<evidence type="ECO:0000313" key="13">
    <source>
        <dbReference type="EMBL" id="PRQ69756.1"/>
    </source>
</evidence>
<feature type="compositionally biased region" description="Basic residues" evidence="8">
    <location>
        <begin position="142"/>
        <end position="195"/>
    </location>
</feature>
<organism evidence="13 14">
    <name type="scientific">Rhodotorula toruloides</name>
    <name type="common">Yeast</name>
    <name type="synonym">Rhodosporidium toruloides</name>
    <dbReference type="NCBI Taxonomy" id="5286"/>
    <lineage>
        <taxon>Eukaryota</taxon>
        <taxon>Fungi</taxon>
        <taxon>Dikarya</taxon>
        <taxon>Basidiomycota</taxon>
        <taxon>Pucciniomycotina</taxon>
        <taxon>Microbotryomycetes</taxon>
        <taxon>Sporidiobolales</taxon>
        <taxon>Sporidiobolaceae</taxon>
        <taxon>Rhodotorula</taxon>
    </lineage>
</organism>
<dbReference type="Gene3D" id="3.40.50.300">
    <property type="entry name" value="P-loop containing nucleotide triphosphate hydrolases"/>
    <property type="match status" value="2"/>
</dbReference>
<dbReference type="PROSITE" id="PS50929">
    <property type="entry name" value="ABC_TM1F"/>
    <property type="match status" value="2"/>
</dbReference>
<dbReference type="InterPro" id="IPR039421">
    <property type="entry name" value="Type_1_exporter"/>
</dbReference>
<dbReference type="CDD" id="cd18578">
    <property type="entry name" value="ABC_6TM_Pgp_ABCB1_D2_like"/>
    <property type="match status" value="1"/>
</dbReference>
<dbReference type="PROSITE" id="PS50893">
    <property type="entry name" value="ABC_TRANSPORTER_2"/>
    <property type="match status" value="2"/>
</dbReference>
<feature type="transmembrane region" description="Helical" evidence="9">
    <location>
        <begin position="509"/>
        <end position="533"/>
    </location>
</feature>
<dbReference type="FunFam" id="1.20.1560.10:FF:000102">
    <property type="entry name" value="ABC multidrug transporter Mdr1"/>
    <property type="match status" value="1"/>
</dbReference>
<sequence length="1536" mass="169395">MGERRGLGCRVRSRPSPFPRGLFLLLLSLHARTKPWQTQATRQRAPHPQQQPSQAKSQPQTPSQLLPHILPPPNTRLTSRRAHRIRRDRRARRTMDYPRPQTSNRRPSHRNRTIRRRVLPPRRPTSSALRLRPAREGSATLVRRRRREAASRSTRRSRPHSSWRRSATRGQRKARSAAMARRRRARRTRRARRSRSTSVARSRSRSTTPNSRTSRPSTARSSQSRCGSFLLFPCLVANTCTHSQVLKRPPATFGELFRFTTKFELLLNGIGLVCAILAGVAQPAMTILFGNLTSALTDFGSLLLNRPSDPAVFAQQYAAARSHLFHEVDKDVLVLVYIGIGSFVATWIYMATWIYTGEKATRRIREKYLQAVLRQNIAFFDRMGPGEVTTRIETDTHLIQEGISDKIAISVFFIAIFISGFVIAIIRNWRLALVISTIIPCIAIAGGMMNKYMSAYKQNQLEATAQGATLAEEVLSSIRSVHAFGNQKRLAAMYDEPNQKTLREGLKSALFNGGGLAVFFFIIYSSYGLAFYYGTTLIIQGRASSGDVVATFFSILIGAFSLAQLAPNLQALSFARGAATEIFATIDRVPSIDSYSEAGLKPEKVDGLIELEGIDFFYPSRPAVQVLYNFNGVFPPGKTTALVGGSGSGKSTCVGLIERFYDPVAGTVKLDGVSIKELNLKWLRNQIGLVSQEPVLFATTIAGNVEHGLIGSRFEHESPEQRRQRVIDACRLANADGFISQLPNGYETQIGERGMLLSGGQKQRIAIARAIVSDPKILLLDEATSALDTQSEGIVQDALDRASLGRTTISIAHRLSTIKGADQIIVLTAGHILESALSTETERAHDILLKKPDGAYTKLVNAQRLREQKEAEAAPLDSSSVDSTDEQTALPGELTRAQIDEMARNEKPQFENLKRTGTGRSLASQAIERQQLDLEANHQRDRHLGLPYLCYRMFKLNRDQWKQYIVAFISAIACGCVYPVFGIVFGGTIGVFQETDPAKLRSGGDRHALYCFIIALVSTLAIFLQAWLYGSTAERLSAKIRLQTFSAELRQDIAYFDRDENSTGKLTNQISDLATKIYGLFGVTQGVIIQSVFTLISGAIIGLIYSWRVALVGIACMPLTLSAGIVRLKVVVLKDQKNKKSHEGSAQMACEAAASIRTVASLTREADCTAIYSRQLEEPMRVSNRIAIYSNALYSLSQALSFFVIGLIFWFGSHQLVDNGLSTSAFFVAQISVVFASIQAGNVFSFVPDMSSARGAAAEFVKLADSVPDIDAEDPSGEQFDLASAEGHIRFEKVHFRYPTRLKVPVLRGLDFEVLPGQFVAFCGASGCGKSTTTQLLLRFYDTLAGRVIVDGKDISTLNVQSYRRAIALVSQEPTLYAGTIKHNVALGAFVPPEQVSQEEIEAACKSANIHDFIMGLPDAYNTEVGGKGAQLSGGQKQRIAIARALIRNPKILLLDEATSALDSESEKVVQRALDEAAKNRTTIAIAHRLSTIQNADCIFVLKDGVIAERGTHDELLSRRGLYYELVAQQSLEKAH</sequence>
<keyword evidence="7 9" id="KW-0472">Membrane</keyword>
<feature type="transmembrane region" description="Helical" evidence="9">
    <location>
        <begin position="265"/>
        <end position="289"/>
    </location>
</feature>
<dbReference type="InterPro" id="IPR027417">
    <property type="entry name" value="P-loop_NTPase"/>
</dbReference>
<dbReference type="EMBL" id="LCTV02000018">
    <property type="protein sequence ID" value="PRQ69756.1"/>
    <property type="molecule type" value="Genomic_DNA"/>
</dbReference>
<dbReference type="InterPro" id="IPR003439">
    <property type="entry name" value="ABC_transporter-like_ATP-bd"/>
</dbReference>
<accession>A0A2S9ZVH6</accession>
<feature type="domain" description="ABC transporter" evidence="11">
    <location>
        <begin position="1289"/>
        <end position="1529"/>
    </location>
</feature>
<dbReference type="GO" id="GO:0015421">
    <property type="term" value="F:ABC-type oligopeptide transporter activity"/>
    <property type="evidence" value="ECO:0007669"/>
    <property type="project" value="TreeGrafter"/>
</dbReference>
<dbReference type="InterPro" id="IPR011527">
    <property type="entry name" value="ABC1_TM_dom"/>
</dbReference>
<proteinExistence type="inferred from homology"/>
<dbReference type="OrthoDB" id="6500128at2759"/>
<comment type="caution">
    <text evidence="13">The sequence shown here is derived from an EMBL/GenBank/DDBJ whole genome shotgun (WGS) entry which is preliminary data.</text>
</comment>
<keyword evidence="6 9" id="KW-1133">Transmembrane helix</keyword>
<feature type="domain" description="ABC transmembrane type-1" evidence="12">
    <location>
        <begin position="270"/>
        <end position="572"/>
    </location>
</feature>
<evidence type="ECO:0000256" key="7">
    <source>
        <dbReference type="ARBA" id="ARBA00023136"/>
    </source>
</evidence>
<protein>
    <submittedName>
        <fullName evidence="13">P-loop containing nucleoside triphosphate hydrolase protein</fullName>
    </submittedName>
</protein>
<feature type="compositionally biased region" description="Low complexity" evidence="8">
    <location>
        <begin position="196"/>
        <end position="222"/>
    </location>
</feature>
<comment type="subcellular location">
    <subcellularLocation>
        <location evidence="1">Membrane</location>
        <topology evidence="1">Multi-pass membrane protein</topology>
    </subcellularLocation>
</comment>
<dbReference type="PROSITE" id="PS00211">
    <property type="entry name" value="ABC_TRANSPORTER_1"/>
    <property type="match status" value="2"/>
</dbReference>
<dbReference type="Pfam" id="PF00664">
    <property type="entry name" value="ABC_membrane"/>
    <property type="match status" value="2"/>
</dbReference>
<feature type="region of interest" description="Disordered" evidence="8">
    <location>
        <begin position="35"/>
        <end position="222"/>
    </location>
</feature>
<dbReference type="Gene3D" id="1.20.1560.10">
    <property type="entry name" value="ABC transporter type 1, transmembrane domain"/>
    <property type="match status" value="1"/>
</dbReference>
<feature type="region of interest" description="Disordered" evidence="8">
    <location>
        <begin position="868"/>
        <end position="912"/>
    </location>
</feature>
<feature type="transmembrane region" description="Helical" evidence="9">
    <location>
        <begin position="332"/>
        <end position="355"/>
    </location>
</feature>
<feature type="signal peptide" evidence="10">
    <location>
        <begin position="1"/>
        <end position="33"/>
    </location>
</feature>
<feature type="domain" description="ABC transporter" evidence="11">
    <location>
        <begin position="609"/>
        <end position="854"/>
    </location>
</feature>
<evidence type="ECO:0000256" key="6">
    <source>
        <dbReference type="ARBA" id="ARBA00022989"/>
    </source>
</evidence>
<keyword evidence="4" id="KW-0547">Nucleotide-binding</keyword>
<evidence type="ECO:0000259" key="12">
    <source>
        <dbReference type="PROSITE" id="PS50929"/>
    </source>
</evidence>
<evidence type="ECO:0000256" key="5">
    <source>
        <dbReference type="ARBA" id="ARBA00022840"/>
    </source>
</evidence>
<dbReference type="CDD" id="cd03249">
    <property type="entry name" value="ABC_MTABC3_MDL1_MDL2"/>
    <property type="match status" value="2"/>
</dbReference>
<name>A0A2S9ZVH6_RHOTO</name>
<feature type="chain" id="PRO_5015641440" evidence="10">
    <location>
        <begin position="34"/>
        <end position="1536"/>
    </location>
</feature>
<evidence type="ECO:0000256" key="2">
    <source>
        <dbReference type="ARBA" id="ARBA00007577"/>
    </source>
</evidence>
<evidence type="ECO:0000256" key="9">
    <source>
        <dbReference type="SAM" id="Phobius"/>
    </source>
</evidence>
<evidence type="ECO:0000259" key="11">
    <source>
        <dbReference type="PROSITE" id="PS50893"/>
    </source>
</evidence>
<dbReference type="GO" id="GO:0005743">
    <property type="term" value="C:mitochondrial inner membrane"/>
    <property type="evidence" value="ECO:0007669"/>
    <property type="project" value="TreeGrafter"/>
</dbReference>
<dbReference type="SMART" id="SM00382">
    <property type="entry name" value="AAA"/>
    <property type="match status" value="2"/>
</dbReference>
<dbReference type="PANTHER" id="PTHR43394:SF27">
    <property type="entry name" value="ATP-DEPENDENT TRANSLOCASE ABCB1-LIKE"/>
    <property type="match status" value="1"/>
</dbReference>
<feature type="transmembrane region" description="Helical" evidence="9">
    <location>
        <begin position="1191"/>
        <end position="1212"/>
    </location>
</feature>
<feature type="transmembrane region" description="Helical" evidence="9">
    <location>
        <begin position="1077"/>
        <end position="1105"/>
    </location>
</feature>
<dbReference type="SUPFAM" id="SSF90123">
    <property type="entry name" value="ABC transporter transmembrane region"/>
    <property type="match status" value="2"/>
</dbReference>
<keyword evidence="5" id="KW-0067">ATP-binding</keyword>
<evidence type="ECO:0000256" key="4">
    <source>
        <dbReference type="ARBA" id="ARBA00022741"/>
    </source>
</evidence>
<dbReference type="InterPro" id="IPR036640">
    <property type="entry name" value="ABC1_TM_sf"/>
</dbReference>
<dbReference type="GO" id="GO:0016887">
    <property type="term" value="F:ATP hydrolysis activity"/>
    <property type="evidence" value="ECO:0007669"/>
    <property type="project" value="InterPro"/>
</dbReference>
<keyword evidence="13" id="KW-0378">Hydrolase</keyword>
<feature type="transmembrane region" description="Helical" evidence="9">
    <location>
        <begin position="432"/>
        <end position="449"/>
    </location>
</feature>
<dbReference type="Proteomes" id="UP000239560">
    <property type="component" value="Unassembled WGS sequence"/>
</dbReference>
<dbReference type="FunFam" id="3.40.50.300:FF:000913">
    <property type="entry name" value="ABC multidrug transporter SitT"/>
    <property type="match status" value="1"/>
</dbReference>
<dbReference type="CDD" id="cd18577">
    <property type="entry name" value="ABC_6TM_Pgp_ABCB1_D1_like"/>
    <property type="match status" value="1"/>
</dbReference>
<feature type="transmembrane region" description="Helical" evidence="9">
    <location>
        <begin position="548"/>
        <end position="566"/>
    </location>
</feature>
<dbReference type="GO" id="GO:0090374">
    <property type="term" value="P:oligopeptide export from mitochondrion"/>
    <property type="evidence" value="ECO:0007669"/>
    <property type="project" value="TreeGrafter"/>
</dbReference>
<dbReference type="PANTHER" id="PTHR43394">
    <property type="entry name" value="ATP-DEPENDENT PERMEASE MDL1, MITOCHONDRIAL"/>
    <property type="match status" value="1"/>
</dbReference>
<keyword evidence="10" id="KW-0732">Signal</keyword>
<feature type="compositionally biased region" description="Basic and acidic residues" evidence="8">
    <location>
        <begin position="898"/>
        <end position="912"/>
    </location>
</feature>
<evidence type="ECO:0000256" key="3">
    <source>
        <dbReference type="ARBA" id="ARBA00022692"/>
    </source>
</evidence>
<keyword evidence="3 9" id="KW-0812">Transmembrane</keyword>
<evidence type="ECO:0000256" key="8">
    <source>
        <dbReference type="SAM" id="MobiDB-lite"/>
    </source>
</evidence>
<feature type="compositionally biased region" description="Basic residues" evidence="8">
    <location>
        <begin position="106"/>
        <end position="120"/>
    </location>
</feature>
<feature type="compositionally biased region" description="Basic residues" evidence="8">
    <location>
        <begin position="78"/>
        <end position="92"/>
    </location>
</feature>
<dbReference type="Pfam" id="PF00005">
    <property type="entry name" value="ABC_tran"/>
    <property type="match status" value="2"/>
</dbReference>
<dbReference type="FunFam" id="3.40.50.300:FF:000251">
    <property type="entry name" value="ABC transporter B family member 19"/>
    <property type="match status" value="1"/>
</dbReference>